<sequence>MTAWGEHLAALDDELARREAEALTSGTWTPRELAALASERDALAEQWDELAAVHDARATRRDEAALARDVEATRRGRRRDSGAGAHDPAGERFLAARERDAALVEREGSRAERQHASDDRGRGARARERAAADRDQAVQRAEAGDAEVSALHQALETSRQVGMARGMLMERHGVDGDGAFRLLAALARQAASTVPEAAAVLVAAAGARGAGAGQPADAPGG</sequence>
<proteinExistence type="predicted"/>
<dbReference type="PROSITE" id="PS50921">
    <property type="entry name" value="ANTAR"/>
    <property type="match status" value="1"/>
</dbReference>
<evidence type="ECO:0000256" key="1">
    <source>
        <dbReference type="SAM" id="MobiDB-lite"/>
    </source>
</evidence>
<dbReference type="Proteomes" id="UP000281955">
    <property type="component" value="Unassembled WGS sequence"/>
</dbReference>
<feature type="region of interest" description="Disordered" evidence="1">
    <location>
        <begin position="54"/>
        <end position="134"/>
    </location>
</feature>
<comment type="caution">
    <text evidence="3">The sequence shown here is derived from an EMBL/GenBank/DDBJ whole genome shotgun (WGS) entry which is preliminary data.</text>
</comment>
<gene>
    <name evidence="3" type="ORF">CLV35_1989</name>
</gene>
<evidence type="ECO:0000313" key="4">
    <source>
        <dbReference type="Proteomes" id="UP000281955"/>
    </source>
</evidence>
<feature type="compositionally biased region" description="Basic and acidic residues" evidence="1">
    <location>
        <begin position="54"/>
        <end position="74"/>
    </location>
</feature>
<protein>
    <submittedName>
        <fullName evidence="3">ANTAR domain-containing protein</fullName>
    </submittedName>
</protein>
<dbReference type="EMBL" id="RBWV01000011">
    <property type="protein sequence ID" value="RKS75519.1"/>
    <property type="molecule type" value="Genomic_DNA"/>
</dbReference>
<evidence type="ECO:0000259" key="2">
    <source>
        <dbReference type="PROSITE" id="PS50921"/>
    </source>
</evidence>
<dbReference type="SMART" id="SM01012">
    <property type="entry name" value="ANTAR"/>
    <property type="match status" value="1"/>
</dbReference>
<dbReference type="Gene3D" id="1.10.10.10">
    <property type="entry name" value="Winged helix-like DNA-binding domain superfamily/Winged helix DNA-binding domain"/>
    <property type="match status" value="1"/>
</dbReference>
<dbReference type="GO" id="GO:0003723">
    <property type="term" value="F:RNA binding"/>
    <property type="evidence" value="ECO:0007669"/>
    <property type="project" value="InterPro"/>
</dbReference>
<dbReference type="InterPro" id="IPR005561">
    <property type="entry name" value="ANTAR"/>
</dbReference>
<feature type="compositionally biased region" description="Basic and acidic residues" evidence="1">
    <location>
        <begin position="88"/>
        <end position="134"/>
    </location>
</feature>
<accession>A0A420XQI4</accession>
<name>A0A420XQI4_9ACTN</name>
<dbReference type="AlphaFoldDB" id="A0A420XQI4"/>
<feature type="domain" description="ANTAR" evidence="2">
    <location>
        <begin position="141"/>
        <end position="202"/>
    </location>
</feature>
<dbReference type="Pfam" id="PF03861">
    <property type="entry name" value="ANTAR"/>
    <property type="match status" value="1"/>
</dbReference>
<evidence type="ECO:0000313" key="3">
    <source>
        <dbReference type="EMBL" id="RKS75519.1"/>
    </source>
</evidence>
<keyword evidence="4" id="KW-1185">Reference proteome</keyword>
<dbReference type="InParanoid" id="A0A420XQI4"/>
<organism evidence="3 4">
    <name type="scientific">Motilibacter peucedani</name>
    <dbReference type="NCBI Taxonomy" id="598650"/>
    <lineage>
        <taxon>Bacteria</taxon>
        <taxon>Bacillati</taxon>
        <taxon>Actinomycetota</taxon>
        <taxon>Actinomycetes</taxon>
        <taxon>Motilibacterales</taxon>
        <taxon>Motilibacteraceae</taxon>
        <taxon>Motilibacter</taxon>
    </lineage>
</organism>
<dbReference type="InterPro" id="IPR036388">
    <property type="entry name" value="WH-like_DNA-bd_sf"/>
</dbReference>
<reference evidence="3 4" key="1">
    <citation type="submission" date="2018-10" db="EMBL/GenBank/DDBJ databases">
        <title>Genomic Encyclopedia of Archaeal and Bacterial Type Strains, Phase II (KMG-II): from individual species to whole genera.</title>
        <authorList>
            <person name="Goeker M."/>
        </authorList>
    </citation>
    <scope>NUCLEOTIDE SEQUENCE [LARGE SCALE GENOMIC DNA]</scope>
    <source>
        <strain evidence="3 4">RP-AC37</strain>
    </source>
</reference>